<dbReference type="SMART" id="SM00342">
    <property type="entry name" value="HTH_ARAC"/>
    <property type="match status" value="1"/>
</dbReference>
<organism evidence="5 6">
    <name type="scientific">Sphingobium yanoikuyae</name>
    <name type="common">Sphingomonas yanoikuyae</name>
    <dbReference type="NCBI Taxonomy" id="13690"/>
    <lineage>
        <taxon>Bacteria</taxon>
        <taxon>Pseudomonadati</taxon>
        <taxon>Pseudomonadota</taxon>
        <taxon>Alphaproteobacteria</taxon>
        <taxon>Sphingomonadales</taxon>
        <taxon>Sphingomonadaceae</taxon>
        <taxon>Sphingobium</taxon>
    </lineage>
</organism>
<dbReference type="PROSITE" id="PS00041">
    <property type="entry name" value="HTH_ARAC_FAMILY_1"/>
    <property type="match status" value="1"/>
</dbReference>
<dbReference type="PANTHER" id="PTHR43436">
    <property type="entry name" value="ARAC-FAMILY TRANSCRIPTIONAL REGULATOR"/>
    <property type="match status" value="1"/>
</dbReference>
<reference evidence="5" key="1">
    <citation type="submission" date="2022-09" db="EMBL/GenBank/DDBJ databases">
        <title>Intensive care unit water sources are persistently colonized with multi-drug resistant bacteria and are the site of extensive horizontal gene transfer of antibiotic resistance genes.</title>
        <authorList>
            <person name="Diorio-Toth L."/>
        </authorList>
    </citation>
    <scope>NUCLEOTIDE SEQUENCE</scope>
    <source>
        <strain evidence="5">GD03659</strain>
    </source>
</reference>
<dbReference type="SUPFAM" id="SSF46689">
    <property type="entry name" value="Homeodomain-like"/>
    <property type="match status" value="2"/>
</dbReference>
<dbReference type="PANTHER" id="PTHR43436:SF1">
    <property type="entry name" value="TRANSCRIPTIONAL REGULATORY PROTEIN"/>
    <property type="match status" value="1"/>
</dbReference>
<sequence length="302" mass="33119">MSDPAHDRLIEALARHWARWGREPPLDGLTLMVSDRPTGLLHSLYRASFSAVLQGAKVSLLGECVFRYDAGKCLVASMDLPVTAQVVEASPERPYMAFSLAVDPAMVADLLLDQPEDGVVAPIKTLTTMAVGRLDATLLDPLARLFDLIDSPRDLAVIGPLIRREIVWRLLQGEHGPMLRQIGLADSRMARVARAVAWIRDHYAEPIRIPDLAALAGMSVAGLHRHFKAATTMSPIQFQKQVRLQAARRMVLADTAEIAAIGFSIGYESPSQFSRDYRRLFGEPPGRDGVAIRSGVRAAVEL</sequence>
<dbReference type="RefSeq" id="WP_066766181.1">
    <property type="nucleotide sequence ID" value="NZ_JAOCKX010000047.1"/>
</dbReference>
<dbReference type="Pfam" id="PF06719">
    <property type="entry name" value="AraC_N"/>
    <property type="match status" value="1"/>
</dbReference>
<evidence type="ECO:0000256" key="3">
    <source>
        <dbReference type="ARBA" id="ARBA00023163"/>
    </source>
</evidence>
<evidence type="ECO:0000256" key="2">
    <source>
        <dbReference type="ARBA" id="ARBA00023125"/>
    </source>
</evidence>
<dbReference type="InterPro" id="IPR018060">
    <property type="entry name" value="HTH_AraC"/>
</dbReference>
<evidence type="ECO:0000259" key="4">
    <source>
        <dbReference type="PROSITE" id="PS01124"/>
    </source>
</evidence>
<keyword evidence="1" id="KW-0805">Transcription regulation</keyword>
<keyword evidence="2" id="KW-0238">DNA-binding</keyword>
<protein>
    <submittedName>
        <fullName evidence="5">AraC family transcriptional regulator</fullName>
    </submittedName>
</protein>
<dbReference type="InterPro" id="IPR009594">
    <property type="entry name" value="Tscrpt_reg_HTH_AraC_N"/>
</dbReference>
<evidence type="ECO:0000256" key="1">
    <source>
        <dbReference type="ARBA" id="ARBA00023015"/>
    </source>
</evidence>
<dbReference type="Gene3D" id="1.10.10.60">
    <property type="entry name" value="Homeodomain-like"/>
    <property type="match status" value="1"/>
</dbReference>
<proteinExistence type="predicted"/>
<evidence type="ECO:0000313" key="6">
    <source>
        <dbReference type="Proteomes" id="UP001162318"/>
    </source>
</evidence>
<dbReference type="InterPro" id="IPR009057">
    <property type="entry name" value="Homeodomain-like_sf"/>
</dbReference>
<accession>A0AA42WYB7</accession>
<dbReference type="GO" id="GO:0003700">
    <property type="term" value="F:DNA-binding transcription factor activity"/>
    <property type="evidence" value="ECO:0007669"/>
    <property type="project" value="InterPro"/>
</dbReference>
<feature type="domain" description="HTH araC/xylS-type" evidence="4">
    <location>
        <begin position="193"/>
        <end position="291"/>
    </location>
</feature>
<gene>
    <name evidence="5" type="ORF">N5J77_23285</name>
</gene>
<keyword evidence="3" id="KW-0804">Transcription</keyword>
<dbReference type="EMBL" id="JAOCKX010000047">
    <property type="protein sequence ID" value="MDH2134060.1"/>
    <property type="molecule type" value="Genomic_DNA"/>
</dbReference>
<dbReference type="PROSITE" id="PS01124">
    <property type="entry name" value="HTH_ARAC_FAMILY_2"/>
    <property type="match status" value="1"/>
</dbReference>
<dbReference type="GO" id="GO:0043565">
    <property type="term" value="F:sequence-specific DNA binding"/>
    <property type="evidence" value="ECO:0007669"/>
    <property type="project" value="InterPro"/>
</dbReference>
<dbReference type="Pfam" id="PF12833">
    <property type="entry name" value="HTH_18"/>
    <property type="match status" value="1"/>
</dbReference>
<name>A0AA42WYB7_SPHYA</name>
<evidence type="ECO:0000313" key="5">
    <source>
        <dbReference type="EMBL" id="MDH2134060.1"/>
    </source>
</evidence>
<dbReference type="Proteomes" id="UP001162318">
    <property type="component" value="Unassembled WGS sequence"/>
</dbReference>
<comment type="caution">
    <text evidence="5">The sequence shown here is derived from an EMBL/GenBank/DDBJ whole genome shotgun (WGS) entry which is preliminary data.</text>
</comment>
<dbReference type="InterPro" id="IPR018062">
    <property type="entry name" value="HTH_AraC-typ_CS"/>
</dbReference>
<dbReference type="AlphaFoldDB" id="A0AA42WYB7"/>